<keyword evidence="1" id="KW-0347">Helicase</keyword>
<evidence type="ECO:0000313" key="2">
    <source>
        <dbReference type="Proteomes" id="UP000183454"/>
    </source>
</evidence>
<name>A0A1H2Y3Q4_9PROT</name>
<reference evidence="1 2" key="1">
    <citation type="submission" date="2016-10" db="EMBL/GenBank/DDBJ databases">
        <authorList>
            <person name="de Groot N.N."/>
        </authorList>
    </citation>
    <scope>NUCLEOTIDE SEQUENCE [LARGE SCALE GENOMIC DNA]</scope>
    <source>
        <strain evidence="1 2">Nm110</strain>
    </source>
</reference>
<keyword evidence="1" id="KW-0378">Hydrolase</keyword>
<evidence type="ECO:0000313" key="1">
    <source>
        <dbReference type="EMBL" id="SDW99710.1"/>
    </source>
</evidence>
<dbReference type="AlphaFoldDB" id="A0A1H2Y3Q4"/>
<keyword evidence="1" id="KW-0067">ATP-binding</keyword>
<dbReference type="EMBL" id="FNNH01000046">
    <property type="protein sequence ID" value="SDW99710.1"/>
    <property type="molecule type" value="Genomic_DNA"/>
</dbReference>
<accession>A0A1H2Y3Q4</accession>
<dbReference type="Proteomes" id="UP000183454">
    <property type="component" value="Unassembled WGS sequence"/>
</dbReference>
<keyword evidence="1" id="KW-0547">Nucleotide-binding</keyword>
<protein>
    <submittedName>
        <fullName evidence="1">Putative DNA primase/helicase</fullName>
    </submittedName>
</protein>
<dbReference type="GO" id="GO:0004386">
    <property type="term" value="F:helicase activity"/>
    <property type="evidence" value="ECO:0007669"/>
    <property type="project" value="UniProtKB-KW"/>
</dbReference>
<sequence>MFGAFDERQFNVPNHSTFNQAEQALMELSELLNEFAFKTEHDRAAAIAGILTAVIRPSLSLASMIHVKSHSIESGKSYFCELLTAFATPQKGKSLAFPADDEECRKLLLAELLTAPAVIEFDNLTGDLIPHKSLCTALTSEFISGRILGQSKTVEVGTRTLFLSSGNNVDLIRDMTRRTVTIILNPTCELPAARDFRKQPVIEVKRNRGRYVSLVLTIIRAWICAGMPKTECKTIASYAEWSDYCRQSLLWLGLPDPAACIFKYINDDPDRELLSDFLQAWHNKFGKTATLVKEVVSAAQDYVNGKPFNEMLNETVTDIAGERDGIIDRRHLGWWIKRRAGRVVNGLRFVKDDTTRNAAKWKVESVSSV</sequence>
<proteinExistence type="predicted"/>
<gene>
    <name evidence="1" type="ORF">SAMN05421882_104618</name>
</gene>
<organism evidence="1 2">
    <name type="scientific">Nitrosomonas communis</name>
    <dbReference type="NCBI Taxonomy" id="44574"/>
    <lineage>
        <taxon>Bacteria</taxon>
        <taxon>Pseudomonadati</taxon>
        <taxon>Pseudomonadota</taxon>
        <taxon>Betaproteobacteria</taxon>
        <taxon>Nitrosomonadales</taxon>
        <taxon>Nitrosomonadaceae</taxon>
        <taxon>Nitrosomonas</taxon>
    </lineage>
</organism>